<comment type="caution">
    <text evidence="1">The sequence shown here is derived from an EMBL/GenBank/DDBJ whole genome shotgun (WGS) entry which is preliminary data.</text>
</comment>
<gene>
    <name evidence="1" type="ORF">L6452_12546</name>
</gene>
<name>A0ACB9DRT2_ARCLA</name>
<accession>A0ACB9DRT2</accession>
<dbReference type="EMBL" id="CM042049">
    <property type="protein sequence ID" value="KAI3749028.1"/>
    <property type="molecule type" value="Genomic_DNA"/>
</dbReference>
<reference evidence="1 2" key="2">
    <citation type="journal article" date="2022" name="Mol. Ecol. Resour.">
        <title>The genomes of chicory, endive, great burdock and yacon provide insights into Asteraceae paleo-polyploidization history and plant inulin production.</title>
        <authorList>
            <person name="Fan W."/>
            <person name="Wang S."/>
            <person name="Wang H."/>
            <person name="Wang A."/>
            <person name="Jiang F."/>
            <person name="Liu H."/>
            <person name="Zhao H."/>
            <person name="Xu D."/>
            <person name="Zhang Y."/>
        </authorList>
    </citation>
    <scope>NUCLEOTIDE SEQUENCE [LARGE SCALE GENOMIC DNA]</scope>
    <source>
        <strain evidence="2">cv. Niubang</strain>
    </source>
</reference>
<evidence type="ECO:0000313" key="1">
    <source>
        <dbReference type="EMBL" id="KAI3749028.1"/>
    </source>
</evidence>
<evidence type="ECO:0000313" key="2">
    <source>
        <dbReference type="Proteomes" id="UP001055879"/>
    </source>
</evidence>
<dbReference type="Proteomes" id="UP001055879">
    <property type="component" value="Linkage Group LG03"/>
</dbReference>
<sequence length="373" mass="40947">MSFLTLSFRPEDSSTKSAAQRRAEQLELARQGREKSKKRSAPSAGVDPKRFRGKPRTSPKKTGDATLSSLSGASLAKDTVAGVELGSSIKVTKDALMSGVSGVEKPSSSSKGEGKNKEKVGEMTFKATLPADFMVNDVLERDVIFPHLAKFLLPTFYDRYKDSRVEDTGAHAAGLSFMAFQACLSFYAQTEGLRASFPDVKKRADEALEREKVALEAFKIEKKKVESLKTKLVEAQSEMIKFRDHVLELEASTSKLEVEKIKATTAAAASADEVRSLLKKVESLEGDVKDLEEENQQLEAFSRLTARAALMRRHLNGKNPMASAAEELKTYLEKVGTERDLDEDDDLEGSEGGEEELVARMDVTQEQSDAPPT</sequence>
<organism evidence="1 2">
    <name type="scientific">Arctium lappa</name>
    <name type="common">Greater burdock</name>
    <name type="synonym">Lappa major</name>
    <dbReference type="NCBI Taxonomy" id="4217"/>
    <lineage>
        <taxon>Eukaryota</taxon>
        <taxon>Viridiplantae</taxon>
        <taxon>Streptophyta</taxon>
        <taxon>Embryophyta</taxon>
        <taxon>Tracheophyta</taxon>
        <taxon>Spermatophyta</taxon>
        <taxon>Magnoliopsida</taxon>
        <taxon>eudicotyledons</taxon>
        <taxon>Gunneridae</taxon>
        <taxon>Pentapetalae</taxon>
        <taxon>asterids</taxon>
        <taxon>campanulids</taxon>
        <taxon>Asterales</taxon>
        <taxon>Asteraceae</taxon>
        <taxon>Carduoideae</taxon>
        <taxon>Cardueae</taxon>
        <taxon>Arctiinae</taxon>
        <taxon>Arctium</taxon>
    </lineage>
</organism>
<reference evidence="2" key="1">
    <citation type="journal article" date="2022" name="Mol. Ecol. Resour.">
        <title>The genomes of chicory, endive, great burdock and yacon provide insights into Asteraceae palaeo-polyploidization history and plant inulin production.</title>
        <authorList>
            <person name="Fan W."/>
            <person name="Wang S."/>
            <person name="Wang H."/>
            <person name="Wang A."/>
            <person name="Jiang F."/>
            <person name="Liu H."/>
            <person name="Zhao H."/>
            <person name="Xu D."/>
            <person name="Zhang Y."/>
        </authorList>
    </citation>
    <scope>NUCLEOTIDE SEQUENCE [LARGE SCALE GENOMIC DNA]</scope>
    <source>
        <strain evidence="2">cv. Niubang</strain>
    </source>
</reference>
<proteinExistence type="predicted"/>
<keyword evidence="2" id="KW-1185">Reference proteome</keyword>
<protein>
    <submittedName>
        <fullName evidence="1">Uncharacterized protein</fullName>
    </submittedName>
</protein>